<keyword evidence="2" id="KW-1185">Reference proteome</keyword>
<evidence type="ECO:0000313" key="1">
    <source>
        <dbReference type="EMBL" id="KAF6229495.1"/>
    </source>
</evidence>
<dbReference type="RefSeq" id="XP_037159687.1">
    <property type="nucleotide sequence ID" value="XM_037313415.1"/>
</dbReference>
<reference evidence="1 2" key="1">
    <citation type="journal article" date="2020" name="Genomics">
        <title>Complete, high-quality genomes from long-read metagenomic sequencing of two wolf lichen thalli reveals enigmatic genome architecture.</title>
        <authorList>
            <person name="McKenzie S.K."/>
            <person name="Walston R.F."/>
            <person name="Allen J.L."/>
        </authorList>
    </citation>
    <scope>NUCLEOTIDE SEQUENCE [LARGE SCALE GENOMIC DNA]</scope>
    <source>
        <strain evidence="1">WasteWater2</strain>
    </source>
</reference>
<comment type="caution">
    <text evidence="1">The sequence shown here is derived from an EMBL/GenBank/DDBJ whole genome shotgun (WGS) entry which is preliminary data.</text>
</comment>
<protein>
    <submittedName>
        <fullName evidence="1">Uncharacterized protein</fullName>
    </submittedName>
</protein>
<dbReference type="GeneID" id="59293177"/>
<dbReference type="AlphaFoldDB" id="A0A8H6FJ47"/>
<dbReference type="OrthoDB" id="10518210at2759"/>
<dbReference type="Proteomes" id="UP000578531">
    <property type="component" value="Unassembled WGS sequence"/>
</dbReference>
<gene>
    <name evidence="1" type="ORF">HO173_011535</name>
</gene>
<name>A0A8H6FJ47_9LECA</name>
<evidence type="ECO:0000313" key="2">
    <source>
        <dbReference type="Proteomes" id="UP000578531"/>
    </source>
</evidence>
<dbReference type="EMBL" id="JACCJC010000072">
    <property type="protein sequence ID" value="KAF6229495.1"/>
    <property type="molecule type" value="Genomic_DNA"/>
</dbReference>
<organism evidence="1 2">
    <name type="scientific">Letharia columbiana</name>
    <dbReference type="NCBI Taxonomy" id="112416"/>
    <lineage>
        <taxon>Eukaryota</taxon>
        <taxon>Fungi</taxon>
        <taxon>Dikarya</taxon>
        <taxon>Ascomycota</taxon>
        <taxon>Pezizomycotina</taxon>
        <taxon>Lecanoromycetes</taxon>
        <taxon>OSLEUM clade</taxon>
        <taxon>Lecanoromycetidae</taxon>
        <taxon>Lecanorales</taxon>
        <taxon>Lecanorineae</taxon>
        <taxon>Parmeliaceae</taxon>
        <taxon>Letharia</taxon>
    </lineage>
</organism>
<accession>A0A8H6FJ47</accession>
<proteinExistence type="predicted"/>
<sequence>MTITGSRIYHVPPPLPETTIRRILEPTHHTRQTHLPAMSRTKPHSTHCTHHPVLLRHQAVYLISLLIKHAQQIQFDITRHNINDWNRVTDEFNARFEGKPCTTGSGEAQMKKTVAMLYCALMENEEEYKRLFAEAEQAFRAEKRRAEKARVG</sequence>